<evidence type="ECO:0000313" key="2">
    <source>
        <dbReference type="EMBL" id="EFX90220.1"/>
    </source>
</evidence>
<evidence type="ECO:0008006" key="4">
    <source>
        <dbReference type="Google" id="ProtNLM"/>
    </source>
</evidence>
<proteinExistence type="predicted"/>
<sequence>MDSEIIYEALGEVLPIERKNGNKESFDEGFGGPDEESFSTMQPAFNHSMTDEAVVESIFNCCDKEQTGYVRASVLVEFLLNYASESHEIRR</sequence>
<dbReference type="HOGENOM" id="CLU_2429260_0_0_1"/>
<reference evidence="2 3" key="1">
    <citation type="journal article" date="2011" name="Science">
        <title>The ecoresponsive genome of Daphnia pulex.</title>
        <authorList>
            <person name="Colbourne J.K."/>
            <person name="Pfrender M.E."/>
            <person name="Gilbert D."/>
            <person name="Thomas W.K."/>
            <person name="Tucker A."/>
            <person name="Oakley T.H."/>
            <person name="Tokishita S."/>
            <person name="Aerts A."/>
            <person name="Arnold G.J."/>
            <person name="Basu M.K."/>
            <person name="Bauer D.J."/>
            <person name="Caceres C.E."/>
            <person name="Carmel L."/>
            <person name="Casola C."/>
            <person name="Choi J.H."/>
            <person name="Detter J.C."/>
            <person name="Dong Q."/>
            <person name="Dusheyko S."/>
            <person name="Eads B.D."/>
            <person name="Frohlich T."/>
            <person name="Geiler-Samerotte K.A."/>
            <person name="Gerlach D."/>
            <person name="Hatcher P."/>
            <person name="Jogdeo S."/>
            <person name="Krijgsveld J."/>
            <person name="Kriventseva E.V."/>
            <person name="Kultz D."/>
            <person name="Laforsch C."/>
            <person name="Lindquist E."/>
            <person name="Lopez J."/>
            <person name="Manak J.R."/>
            <person name="Muller J."/>
            <person name="Pangilinan J."/>
            <person name="Patwardhan R.P."/>
            <person name="Pitluck S."/>
            <person name="Pritham E.J."/>
            <person name="Rechtsteiner A."/>
            <person name="Rho M."/>
            <person name="Rogozin I.B."/>
            <person name="Sakarya O."/>
            <person name="Salamov A."/>
            <person name="Schaack S."/>
            <person name="Shapiro H."/>
            <person name="Shiga Y."/>
            <person name="Skalitzky C."/>
            <person name="Smith Z."/>
            <person name="Souvorov A."/>
            <person name="Sung W."/>
            <person name="Tang Z."/>
            <person name="Tsuchiya D."/>
            <person name="Tu H."/>
            <person name="Vos H."/>
            <person name="Wang M."/>
            <person name="Wolf Y.I."/>
            <person name="Yamagata H."/>
            <person name="Yamada T."/>
            <person name="Ye Y."/>
            <person name="Shaw J.R."/>
            <person name="Andrews J."/>
            <person name="Crease T.J."/>
            <person name="Tang H."/>
            <person name="Lucas S.M."/>
            <person name="Robertson H.M."/>
            <person name="Bork P."/>
            <person name="Koonin E.V."/>
            <person name="Zdobnov E.M."/>
            <person name="Grigoriev I.V."/>
            <person name="Lynch M."/>
            <person name="Boore J.L."/>
        </authorList>
    </citation>
    <scope>NUCLEOTIDE SEQUENCE [LARGE SCALE GENOMIC DNA]</scope>
</reference>
<evidence type="ECO:0000256" key="1">
    <source>
        <dbReference type="SAM" id="MobiDB-lite"/>
    </source>
</evidence>
<dbReference type="Proteomes" id="UP000000305">
    <property type="component" value="Unassembled WGS sequence"/>
</dbReference>
<organism evidence="2 3">
    <name type="scientific">Daphnia pulex</name>
    <name type="common">Water flea</name>
    <dbReference type="NCBI Taxonomy" id="6669"/>
    <lineage>
        <taxon>Eukaryota</taxon>
        <taxon>Metazoa</taxon>
        <taxon>Ecdysozoa</taxon>
        <taxon>Arthropoda</taxon>
        <taxon>Crustacea</taxon>
        <taxon>Branchiopoda</taxon>
        <taxon>Diplostraca</taxon>
        <taxon>Cladocera</taxon>
        <taxon>Anomopoda</taxon>
        <taxon>Daphniidae</taxon>
        <taxon>Daphnia</taxon>
    </lineage>
</organism>
<accession>E9FRD0</accession>
<keyword evidence="3" id="KW-1185">Reference proteome</keyword>
<name>E9FRD0_DAPPU</name>
<evidence type="ECO:0000313" key="3">
    <source>
        <dbReference type="Proteomes" id="UP000000305"/>
    </source>
</evidence>
<gene>
    <name evidence="2" type="ORF">DAPPUDRAFT_232637</name>
</gene>
<feature type="region of interest" description="Disordered" evidence="1">
    <location>
        <begin position="21"/>
        <end position="41"/>
    </location>
</feature>
<dbReference type="AlphaFoldDB" id="E9FRD0"/>
<dbReference type="KEGG" id="dpx:DAPPUDRAFT_232637"/>
<dbReference type="EMBL" id="GL732523">
    <property type="protein sequence ID" value="EFX90220.1"/>
    <property type="molecule type" value="Genomic_DNA"/>
</dbReference>
<dbReference type="InParanoid" id="E9FRD0"/>
<protein>
    <recommendedName>
        <fullName evidence="4">EF-hand domain-containing protein</fullName>
    </recommendedName>
</protein>